<dbReference type="EMBL" id="JAOQBH010000003">
    <property type="protein sequence ID" value="KAJ4138126.1"/>
    <property type="molecule type" value="Genomic_DNA"/>
</dbReference>
<sequence length="126" mass="14219">MEAEEEHIRESMASGLKLEKTCELLDGLGPHLKTSIERNIYILRTPTVNPAKKHAAWTSDEDRSLHDRLSRNSTTKGLTKAFHDRFGPTRSEGAIRARNITISALMESADEQDDAWDFLTDPNGKR</sequence>
<name>A0ABQ8RM34_FUSEQ</name>
<gene>
    <name evidence="2" type="ORF">NW768_001943</name>
</gene>
<feature type="region of interest" description="Disordered" evidence="1">
    <location>
        <begin position="51"/>
        <end position="90"/>
    </location>
</feature>
<accession>A0ABQ8RM34</accession>
<evidence type="ECO:0000313" key="3">
    <source>
        <dbReference type="Proteomes" id="UP001152024"/>
    </source>
</evidence>
<protein>
    <recommendedName>
        <fullName evidence="4">Myb-like domain-containing protein</fullName>
    </recommendedName>
</protein>
<dbReference type="Proteomes" id="UP001152024">
    <property type="component" value="Unassembled WGS sequence"/>
</dbReference>
<keyword evidence="3" id="KW-1185">Reference proteome</keyword>
<evidence type="ECO:0000256" key="1">
    <source>
        <dbReference type="SAM" id="MobiDB-lite"/>
    </source>
</evidence>
<proteinExistence type="predicted"/>
<evidence type="ECO:0000313" key="2">
    <source>
        <dbReference type="EMBL" id="KAJ4138126.1"/>
    </source>
</evidence>
<evidence type="ECO:0008006" key="4">
    <source>
        <dbReference type="Google" id="ProtNLM"/>
    </source>
</evidence>
<reference evidence="2" key="1">
    <citation type="submission" date="2022-09" db="EMBL/GenBank/DDBJ databases">
        <title>Fusarium specimens isolated from Avocado Roots.</title>
        <authorList>
            <person name="Stajich J."/>
            <person name="Roper C."/>
            <person name="Heimlech-Rivalta G."/>
        </authorList>
    </citation>
    <scope>NUCLEOTIDE SEQUENCE</scope>
    <source>
        <strain evidence="2">CF00095</strain>
    </source>
</reference>
<comment type="caution">
    <text evidence="2">The sequence shown here is derived from an EMBL/GenBank/DDBJ whole genome shotgun (WGS) entry which is preliminary data.</text>
</comment>
<feature type="compositionally biased region" description="Basic and acidic residues" evidence="1">
    <location>
        <begin position="60"/>
        <end position="70"/>
    </location>
</feature>
<organism evidence="2 3">
    <name type="scientific">Fusarium equiseti</name>
    <name type="common">Fusarium scirpi</name>
    <dbReference type="NCBI Taxonomy" id="61235"/>
    <lineage>
        <taxon>Eukaryota</taxon>
        <taxon>Fungi</taxon>
        <taxon>Dikarya</taxon>
        <taxon>Ascomycota</taxon>
        <taxon>Pezizomycotina</taxon>
        <taxon>Sordariomycetes</taxon>
        <taxon>Hypocreomycetidae</taxon>
        <taxon>Hypocreales</taxon>
        <taxon>Nectriaceae</taxon>
        <taxon>Fusarium</taxon>
        <taxon>Fusarium incarnatum-equiseti species complex</taxon>
    </lineage>
</organism>